<accession>A0A2R6Q0A1</accession>
<feature type="region of interest" description="Disordered" evidence="1">
    <location>
        <begin position="1"/>
        <end position="24"/>
    </location>
</feature>
<dbReference type="OrthoDB" id="641149at2759"/>
<comment type="caution">
    <text evidence="3">The sequence shown here is derived from an EMBL/GenBank/DDBJ whole genome shotgun (WGS) entry which is preliminary data.</text>
</comment>
<dbReference type="InParanoid" id="A0A2R6Q0A1"/>
<dbReference type="AlphaFoldDB" id="A0A2R6Q0A1"/>
<evidence type="ECO:0000256" key="1">
    <source>
        <dbReference type="SAM" id="MobiDB-lite"/>
    </source>
</evidence>
<feature type="domain" description="PWWP" evidence="2">
    <location>
        <begin position="32"/>
        <end position="94"/>
    </location>
</feature>
<keyword evidence="3" id="KW-0808">Transferase</keyword>
<dbReference type="GO" id="GO:0008168">
    <property type="term" value="F:methyltransferase activity"/>
    <property type="evidence" value="ECO:0007669"/>
    <property type="project" value="UniProtKB-KW"/>
</dbReference>
<evidence type="ECO:0000313" key="4">
    <source>
        <dbReference type="Proteomes" id="UP000241394"/>
    </source>
</evidence>
<name>A0A2R6Q0A1_ACTCC</name>
<reference evidence="3 4" key="1">
    <citation type="submission" date="2017-07" db="EMBL/GenBank/DDBJ databases">
        <title>An improved, manually edited Actinidia chinensis var. chinensis (kiwifruit) genome highlights the challenges associated with draft genomes and gene prediction in plants.</title>
        <authorList>
            <person name="Pilkington S."/>
            <person name="Crowhurst R."/>
            <person name="Hilario E."/>
            <person name="Nardozza S."/>
            <person name="Fraser L."/>
            <person name="Peng Y."/>
            <person name="Gunaseelan K."/>
            <person name="Simpson R."/>
            <person name="Tahir J."/>
            <person name="Deroles S."/>
            <person name="Templeton K."/>
            <person name="Luo Z."/>
            <person name="Davy M."/>
            <person name="Cheng C."/>
            <person name="Mcneilage M."/>
            <person name="Scaglione D."/>
            <person name="Liu Y."/>
            <person name="Zhang Q."/>
            <person name="Datson P."/>
            <person name="De Silva N."/>
            <person name="Gardiner S."/>
            <person name="Bassett H."/>
            <person name="Chagne D."/>
            <person name="Mccallum J."/>
            <person name="Dzierzon H."/>
            <person name="Deng C."/>
            <person name="Wang Y.-Y."/>
            <person name="Barron N."/>
            <person name="Manako K."/>
            <person name="Bowen J."/>
            <person name="Foster T."/>
            <person name="Erridge Z."/>
            <person name="Tiffin H."/>
            <person name="Waite C."/>
            <person name="Davies K."/>
            <person name="Grierson E."/>
            <person name="Laing W."/>
            <person name="Kirk R."/>
            <person name="Chen X."/>
            <person name="Wood M."/>
            <person name="Montefiori M."/>
            <person name="Brummell D."/>
            <person name="Schwinn K."/>
            <person name="Catanach A."/>
            <person name="Fullerton C."/>
            <person name="Li D."/>
            <person name="Meiyalaghan S."/>
            <person name="Nieuwenhuizen N."/>
            <person name="Read N."/>
            <person name="Prakash R."/>
            <person name="Hunter D."/>
            <person name="Zhang H."/>
            <person name="Mckenzie M."/>
            <person name="Knabel M."/>
            <person name="Harris A."/>
            <person name="Allan A."/>
            <person name="Chen A."/>
            <person name="Janssen B."/>
            <person name="Plunkett B."/>
            <person name="Dwamena C."/>
            <person name="Voogd C."/>
            <person name="Leif D."/>
            <person name="Lafferty D."/>
            <person name="Souleyre E."/>
            <person name="Varkonyi-Gasic E."/>
            <person name="Gambi F."/>
            <person name="Hanley J."/>
            <person name="Yao J.-L."/>
            <person name="Cheung J."/>
            <person name="David K."/>
            <person name="Warren B."/>
            <person name="Marsh K."/>
            <person name="Snowden K."/>
            <person name="Lin-Wang K."/>
            <person name="Brian L."/>
            <person name="Martinez-Sanchez M."/>
            <person name="Wang M."/>
            <person name="Ileperuma N."/>
            <person name="Macnee N."/>
            <person name="Campin R."/>
            <person name="Mcatee P."/>
            <person name="Drummond R."/>
            <person name="Espley R."/>
            <person name="Ireland H."/>
            <person name="Wu R."/>
            <person name="Atkinson R."/>
            <person name="Karunairetnam S."/>
            <person name="Bulley S."/>
            <person name="Chunkath S."/>
            <person name="Hanley Z."/>
            <person name="Storey R."/>
            <person name="Thrimawithana A."/>
            <person name="Thomson S."/>
            <person name="David C."/>
            <person name="Testolin R."/>
        </authorList>
    </citation>
    <scope>NUCLEOTIDE SEQUENCE [LARGE SCALE GENOMIC DNA]</scope>
    <source>
        <strain evidence="4">cv. Red5</strain>
        <tissue evidence="3">Young leaf</tissue>
    </source>
</reference>
<evidence type="ECO:0000313" key="3">
    <source>
        <dbReference type="EMBL" id="PSR99823.1"/>
    </source>
</evidence>
<proteinExistence type="predicted"/>
<dbReference type="PROSITE" id="PS50812">
    <property type="entry name" value="PWWP"/>
    <property type="match status" value="1"/>
</dbReference>
<dbReference type="EMBL" id="NKQK01000021">
    <property type="protein sequence ID" value="PSR99823.1"/>
    <property type="molecule type" value="Genomic_DNA"/>
</dbReference>
<keyword evidence="3" id="KW-0489">Methyltransferase</keyword>
<keyword evidence="4" id="KW-1185">Reference proteome</keyword>
<dbReference type="Proteomes" id="UP000241394">
    <property type="component" value="Chromosome LG21"/>
</dbReference>
<feature type="compositionally biased region" description="Polar residues" evidence="1">
    <location>
        <begin position="1"/>
        <end position="14"/>
    </location>
</feature>
<dbReference type="InterPro" id="IPR000313">
    <property type="entry name" value="PWWP_dom"/>
</dbReference>
<sequence>MNSRHLSGNKSYADNGNGDEAAVSQPSKEVILGDIIWVSLHGSSWWPAQVVDDNAVSQSKKPSNRSAGEVLVRLYGSYKYMYVDPMACRTEFENILEQNNGNCNVIFKKALGEELARFESGGAEVEESKPQELTARRIRVMQRLGLIAPTGSPFHRNGHIPPNMSLCN</sequence>
<dbReference type="GO" id="GO:0032259">
    <property type="term" value="P:methylation"/>
    <property type="evidence" value="ECO:0007669"/>
    <property type="project" value="UniProtKB-KW"/>
</dbReference>
<dbReference type="Gramene" id="PSR99823">
    <property type="protein sequence ID" value="PSR99823"/>
    <property type="gene ID" value="CEY00_Acc23886"/>
</dbReference>
<reference evidence="4" key="2">
    <citation type="journal article" date="2018" name="BMC Genomics">
        <title>A manually annotated Actinidia chinensis var. chinensis (kiwifruit) genome highlights the challenges associated with draft genomes and gene prediction in plants.</title>
        <authorList>
            <person name="Pilkington S.M."/>
            <person name="Crowhurst R."/>
            <person name="Hilario E."/>
            <person name="Nardozza S."/>
            <person name="Fraser L."/>
            <person name="Peng Y."/>
            <person name="Gunaseelan K."/>
            <person name="Simpson R."/>
            <person name="Tahir J."/>
            <person name="Deroles S.C."/>
            <person name="Templeton K."/>
            <person name="Luo Z."/>
            <person name="Davy M."/>
            <person name="Cheng C."/>
            <person name="McNeilage M."/>
            <person name="Scaglione D."/>
            <person name="Liu Y."/>
            <person name="Zhang Q."/>
            <person name="Datson P."/>
            <person name="De Silva N."/>
            <person name="Gardiner S.E."/>
            <person name="Bassett H."/>
            <person name="Chagne D."/>
            <person name="McCallum J."/>
            <person name="Dzierzon H."/>
            <person name="Deng C."/>
            <person name="Wang Y.Y."/>
            <person name="Barron L."/>
            <person name="Manako K."/>
            <person name="Bowen J."/>
            <person name="Foster T.M."/>
            <person name="Erridge Z.A."/>
            <person name="Tiffin H."/>
            <person name="Waite C.N."/>
            <person name="Davies K.M."/>
            <person name="Grierson E.P."/>
            <person name="Laing W.A."/>
            <person name="Kirk R."/>
            <person name="Chen X."/>
            <person name="Wood M."/>
            <person name="Montefiori M."/>
            <person name="Brummell D.A."/>
            <person name="Schwinn K.E."/>
            <person name="Catanach A."/>
            <person name="Fullerton C."/>
            <person name="Li D."/>
            <person name="Meiyalaghan S."/>
            <person name="Nieuwenhuizen N."/>
            <person name="Read N."/>
            <person name="Prakash R."/>
            <person name="Hunter D."/>
            <person name="Zhang H."/>
            <person name="McKenzie M."/>
            <person name="Knabel M."/>
            <person name="Harris A."/>
            <person name="Allan A.C."/>
            <person name="Gleave A."/>
            <person name="Chen A."/>
            <person name="Janssen B.J."/>
            <person name="Plunkett B."/>
            <person name="Ampomah-Dwamena C."/>
            <person name="Voogd C."/>
            <person name="Leif D."/>
            <person name="Lafferty D."/>
            <person name="Souleyre E.J.F."/>
            <person name="Varkonyi-Gasic E."/>
            <person name="Gambi F."/>
            <person name="Hanley J."/>
            <person name="Yao J.L."/>
            <person name="Cheung J."/>
            <person name="David K.M."/>
            <person name="Warren B."/>
            <person name="Marsh K."/>
            <person name="Snowden K.C."/>
            <person name="Lin-Wang K."/>
            <person name="Brian L."/>
            <person name="Martinez-Sanchez M."/>
            <person name="Wang M."/>
            <person name="Ileperuma N."/>
            <person name="Macnee N."/>
            <person name="Campin R."/>
            <person name="McAtee P."/>
            <person name="Drummond R.S.M."/>
            <person name="Espley R.V."/>
            <person name="Ireland H.S."/>
            <person name="Wu R."/>
            <person name="Atkinson R.G."/>
            <person name="Karunairetnam S."/>
            <person name="Bulley S."/>
            <person name="Chunkath S."/>
            <person name="Hanley Z."/>
            <person name="Storey R."/>
            <person name="Thrimawithana A.H."/>
            <person name="Thomson S."/>
            <person name="David C."/>
            <person name="Testolin R."/>
            <person name="Huang H."/>
            <person name="Hellens R.P."/>
            <person name="Schaffer R.J."/>
        </authorList>
    </citation>
    <scope>NUCLEOTIDE SEQUENCE [LARGE SCALE GENOMIC DNA]</scope>
    <source>
        <strain evidence="4">cv. Red5</strain>
    </source>
</reference>
<dbReference type="Pfam" id="PF00855">
    <property type="entry name" value="PWWP"/>
    <property type="match status" value="1"/>
</dbReference>
<gene>
    <name evidence="3" type="ORF">CEY00_Acc23886</name>
</gene>
<dbReference type="SUPFAM" id="SSF63748">
    <property type="entry name" value="Tudor/PWWP/MBT"/>
    <property type="match status" value="1"/>
</dbReference>
<organism evidence="3 4">
    <name type="scientific">Actinidia chinensis var. chinensis</name>
    <name type="common">Chinese soft-hair kiwi</name>
    <dbReference type="NCBI Taxonomy" id="1590841"/>
    <lineage>
        <taxon>Eukaryota</taxon>
        <taxon>Viridiplantae</taxon>
        <taxon>Streptophyta</taxon>
        <taxon>Embryophyta</taxon>
        <taxon>Tracheophyta</taxon>
        <taxon>Spermatophyta</taxon>
        <taxon>Magnoliopsida</taxon>
        <taxon>eudicotyledons</taxon>
        <taxon>Gunneridae</taxon>
        <taxon>Pentapetalae</taxon>
        <taxon>asterids</taxon>
        <taxon>Ericales</taxon>
        <taxon>Actinidiaceae</taxon>
        <taxon>Actinidia</taxon>
    </lineage>
</organism>
<dbReference type="OMA" id="AMEMEDM"/>
<dbReference type="Gene3D" id="2.30.30.140">
    <property type="match status" value="1"/>
</dbReference>
<protein>
    <submittedName>
        <fullName evidence="3">DNA (Cytosine-5)-methyltransferase</fullName>
    </submittedName>
</protein>
<dbReference type="STRING" id="1590841.A0A2R6Q0A1"/>
<evidence type="ECO:0000259" key="2">
    <source>
        <dbReference type="PROSITE" id="PS50812"/>
    </source>
</evidence>